<dbReference type="InParanoid" id="A0A7J7D846"/>
<dbReference type="InterPro" id="IPR056440">
    <property type="entry name" value="Zn-ribbon_GIR1"/>
</dbReference>
<gene>
    <name evidence="2" type="ORF">HS088_TW09G00551</name>
</gene>
<organism evidence="2 3">
    <name type="scientific">Tripterygium wilfordii</name>
    <name type="common">Thunder God vine</name>
    <dbReference type="NCBI Taxonomy" id="458696"/>
    <lineage>
        <taxon>Eukaryota</taxon>
        <taxon>Viridiplantae</taxon>
        <taxon>Streptophyta</taxon>
        <taxon>Embryophyta</taxon>
        <taxon>Tracheophyta</taxon>
        <taxon>Spermatophyta</taxon>
        <taxon>Magnoliopsida</taxon>
        <taxon>eudicotyledons</taxon>
        <taxon>Gunneridae</taxon>
        <taxon>Pentapetalae</taxon>
        <taxon>rosids</taxon>
        <taxon>fabids</taxon>
        <taxon>Celastrales</taxon>
        <taxon>Celastraceae</taxon>
        <taxon>Tripterygium</taxon>
    </lineage>
</organism>
<name>A0A7J7D846_TRIWF</name>
<dbReference type="Pfam" id="PF24747">
    <property type="entry name" value="Zn-ribbon_GIR1"/>
    <property type="match status" value="1"/>
</dbReference>
<dbReference type="EMBL" id="JAAARO010000009">
    <property type="protein sequence ID" value="KAF5742502.1"/>
    <property type="molecule type" value="Genomic_DNA"/>
</dbReference>
<feature type="domain" description="GIR1-like zinc ribbon" evidence="1">
    <location>
        <begin position="160"/>
        <end position="192"/>
    </location>
</feature>
<accession>A0A7J7D846</accession>
<sequence length="204" mass="22905">MSKLMDQLTVDSANCKIKRNSSGAKNLIRNNVSDSNIDHRRQEYHKSLDLNALKQDVSLSEWEGSFPTLSQLEKSLDDLVGEKVLEEIGRRCLAESKTKEDGKSTNSDFTLALPAPVVRLQDKLPNRSNASLPSCQRLTVSLGKRGFETYCSIAKHGFPSLILMGCNHCYLYVMESEMEPKCSKWQSSMLLDSFRGNAAKRSRL</sequence>
<proteinExistence type="predicted"/>
<keyword evidence="3" id="KW-1185">Reference proteome</keyword>
<dbReference type="Proteomes" id="UP000593562">
    <property type="component" value="Unassembled WGS sequence"/>
</dbReference>
<dbReference type="AlphaFoldDB" id="A0A7J7D846"/>
<protein>
    <recommendedName>
        <fullName evidence="1">GIR1-like zinc ribbon domain-containing protein</fullName>
    </recommendedName>
</protein>
<comment type="caution">
    <text evidence="2">The sequence shown here is derived from an EMBL/GenBank/DDBJ whole genome shotgun (WGS) entry which is preliminary data.</text>
</comment>
<reference evidence="2 3" key="1">
    <citation type="journal article" date="2020" name="Nat. Commun.">
        <title>Genome of Tripterygium wilfordii and identification of cytochrome P450 involved in triptolide biosynthesis.</title>
        <authorList>
            <person name="Tu L."/>
            <person name="Su P."/>
            <person name="Zhang Z."/>
            <person name="Gao L."/>
            <person name="Wang J."/>
            <person name="Hu T."/>
            <person name="Zhou J."/>
            <person name="Zhang Y."/>
            <person name="Zhao Y."/>
            <person name="Liu Y."/>
            <person name="Song Y."/>
            <person name="Tong Y."/>
            <person name="Lu Y."/>
            <person name="Yang J."/>
            <person name="Xu C."/>
            <person name="Jia M."/>
            <person name="Peters R.J."/>
            <person name="Huang L."/>
            <person name="Gao W."/>
        </authorList>
    </citation>
    <scope>NUCLEOTIDE SEQUENCE [LARGE SCALE GENOMIC DNA]</scope>
    <source>
        <strain evidence="3">cv. XIE 37</strain>
        <tissue evidence="2">Leaf</tissue>
    </source>
</reference>
<evidence type="ECO:0000313" key="2">
    <source>
        <dbReference type="EMBL" id="KAF5742502.1"/>
    </source>
</evidence>
<evidence type="ECO:0000313" key="3">
    <source>
        <dbReference type="Proteomes" id="UP000593562"/>
    </source>
</evidence>
<evidence type="ECO:0000259" key="1">
    <source>
        <dbReference type="Pfam" id="PF24747"/>
    </source>
</evidence>